<dbReference type="HOGENOM" id="CLU_743474_0_0_6"/>
<evidence type="ECO:0000256" key="6">
    <source>
        <dbReference type="SAM" id="Phobius"/>
    </source>
</evidence>
<dbReference type="PANTHER" id="PTHR30213">
    <property type="entry name" value="INNER MEMBRANE PROTEIN YHJD"/>
    <property type="match status" value="1"/>
</dbReference>
<proteinExistence type="predicted"/>
<feature type="transmembrane region" description="Helical" evidence="6">
    <location>
        <begin position="122"/>
        <end position="144"/>
    </location>
</feature>
<dbReference type="EC" id="3.1.-.-" evidence="7"/>
<feature type="transmembrane region" description="Helical" evidence="6">
    <location>
        <begin position="232"/>
        <end position="253"/>
    </location>
</feature>
<dbReference type="EMBL" id="CP007142">
    <property type="protein sequence ID" value="AJQ95191.1"/>
    <property type="molecule type" value="Genomic_DNA"/>
</dbReference>
<comment type="subcellular location">
    <subcellularLocation>
        <location evidence="1">Cell membrane</location>
        <topology evidence="1">Multi-pass membrane protein</topology>
    </subcellularLocation>
</comment>
<gene>
    <name evidence="7" type="ORF">YC6258_03155</name>
</gene>
<dbReference type="Proteomes" id="UP000032266">
    <property type="component" value="Chromosome"/>
</dbReference>
<keyword evidence="3 6" id="KW-0812">Transmembrane</keyword>
<feature type="transmembrane region" description="Helical" evidence="6">
    <location>
        <begin position="21"/>
        <end position="46"/>
    </location>
</feature>
<feature type="transmembrane region" description="Helical" evidence="6">
    <location>
        <begin position="86"/>
        <end position="110"/>
    </location>
</feature>
<dbReference type="GO" id="GO:0005886">
    <property type="term" value="C:plasma membrane"/>
    <property type="evidence" value="ECO:0007669"/>
    <property type="project" value="UniProtKB-SubCell"/>
</dbReference>
<feature type="transmembrane region" description="Helical" evidence="6">
    <location>
        <begin position="194"/>
        <end position="212"/>
    </location>
</feature>
<keyword evidence="5 6" id="KW-0472">Membrane</keyword>
<feature type="transmembrane region" description="Helical" evidence="6">
    <location>
        <begin position="164"/>
        <end position="182"/>
    </location>
</feature>
<name>A0A0C5VLM4_9GAMM</name>
<reference evidence="7 8" key="1">
    <citation type="submission" date="2014-01" db="EMBL/GenBank/DDBJ databases">
        <title>Full genme sequencing of cellulolytic bacterium Gynuella sunshinyii YC6258T gen. nov., sp. nov.</title>
        <authorList>
            <person name="Khan H."/>
            <person name="Chung E.J."/>
            <person name="Chung Y.R."/>
        </authorList>
    </citation>
    <scope>NUCLEOTIDE SEQUENCE [LARGE SCALE GENOMIC DNA]</scope>
    <source>
        <strain evidence="7 8">YC6258</strain>
    </source>
</reference>
<dbReference type="NCBIfam" id="TIGR00765">
    <property type="entry name" value="yihY_not_rbn"/>
    <property type="match status" value="1"/>
</dbReference>
<keyword evidence="2" id="KW-1003">Cell membrane</keyword>
<dbReference type="RefSeq" id="WP_044617542.1">
    <property type="nucleotide sequence ID" value="NZ_CP007142.1"/>
</dbReference>
<dbReference type="PANTHER" id="PTHR30213:SF0">
    <property type="entry name" value="UPF0761 MEMBRANE PROTEIN YIHY"/>
    <property type="match status" value="1"/>
</dbReference>
<evidence type="ECO:0000313" key="7">
    <source>
        <dbReference type="EMBL" id="AJQ95191.1"/>
    </source>
</evidence>
<dbReference type="KEGG" id="gsn:YC6258_03155"/>
<dbReference type="AlphaFoldDB" id="A0A0C5VLM4"/>
<dbReference type="InterPro" id="IPR017039">
    <property type="entry name" value="Virul_fac_BrkB"/>
</dbReference>
<organism evidence="7 8">
    <name type="scientific">Gynuella sunshinyii YC6258</name>
    <dbReference type="NCBI Taxonomy" id="1445510"/>
    <lineage>
        <taxon>Bacteria</taxon>
        <taxon>Pseudomonadati</taxon>
        <taxon>Pseudomonadota</taxon>
        <taxon>Gammaproteobacteria</taxon>
        <taxon>Oceanospirillales</taxon>
        <taxon>Saccharospirillaceae</taxon>
        <taxon>Gynuella</taxon>
    </lineage>
</organism>
<evidence type="ECO:0000256" key="5">
    <source>
        <dbReference type="ARBA" id="ARBA00023136"/>
    </source>
</evidence>
<keyword evidence="4 6" id="KW-1133">Transmembrane helix</keyword>
<protein>
    <submittedName>
        <fullName evidence="7">Putative membrane protein</fullName>
        <ecNumber evidence="7">3.1.-.-</ecNumber>
    </submittedName>
</protein>
<evidence type="ECO:0000313" key="8">
    <source>
        <dbReference type="Proteomes" id="UP000032266"/>
    </source>
</evidence>
<dbReference type="Pfam" id="PF03631">
    <property type="entry name" value="Virul_fac_BrkB"/>
    <property type="match status" value="1"/>
</dbReference>
<evidence type="ECO:0000256" key="1">
    <source>
        <dbReference type="ARBA" id="ARBA00004651"/>
    </source>
</evidence>
<evidence type="ECO:0000256" key="2">
    <source>
        <dbReference type="ARBA" id="ARBA00022475"/>
    </source>
</evidence>
<accession>A0A0C5VLM4</accession>
<evidence type="ECO:0000256" key="4">
    <source>
        <dbReference type="ARBA" id="ARBA00022989"/>
    </source>
</evidence>
<dbReference type="STRING" id="1445510.YC6258_03155"/>
<dbReference type="GO" id="GO:0016787">
    <property type="term" value="F:hydrolase activity"/>
    <property type="evidence" value="ECO:0007669"/>
    <property type="project" value="UniProtKB-KW"/>
</dbReference>
<sequence length="372" mass="42137">MLKFVIHIFNDFNRLGLQRTAAQLAFSSLFALVPLFALSLQVLLLLPVLSQYTDQVVTLIIERIIPEGLATWRFKIVEWLSGLRQISVLGIVIFAVSTLFFMSGLVNAINQIWEVPFSAVRVFRVWLSLLMVPLGLAVIVFLETFSQSVQWLNQLSGIQVSHNLKFWAGPLIGILSLWLIYSRIPAVKVDNRKSLVVAVITMLAMSALSQSLMQLVRLMPSLELMTGILSTLPLIMLWIYWLAIFLLLGALVLRHWQIGQLTPLNVLSFDQLIDLLCFLRRHREMSLNDAIALDINPKNWETISEFLVSNRLATNSEQQNMVLQTEGLQQPFSVCLPLICHRYLKESDPGYLVLQPLSQTSIEQLLGSLDVN</sequence>
<keyword evidence="8" id="KW-1185">Reference proteome</keyword>
<evidence type="ECO:0000256" key="3">
    <source>
        <dbReference type="ARBA" id="ARBA00022692"/>
    </source>
</evidence>
<keyword evidence="7" id="KW-0378">Hydrolase</keyword>